<evidence type="ECO:0008006" key="3">
    <source>
        <dbReference type="Google" id="ProtNLM"/>
    </source>
</evidence>
<dbReference type="Gene3D" id="3.30.300.20">
    <property type="match status" value="1"/>
</dbReference>
<dbReference type="EMBL" id="CATZLL010000018">
    <property type="protein sequence ID" value="CAJ0821519.1"/>
    <property type="molecule type" value="Genomic_DNA"/>
</dbReference>
<dbReference type="InterPro" id="IPR052707">
    <property type="entry name" value="OsmC_Ohr_Peroxiredoxin"/>
</dbReference>
<dbReference type="Proteomes" id="UP001189757">
    <property type="component" value="Unassembled WGS sequence"/>
</dbReference>
<sequence length="158" mass="17232">MAYGEHNYRVAVQWIGNRGTGTSGYRAYGRDHVIRAGTKPEISGSSDAAFLGDAARWSPEDLLLASVSACHKLWYLHLCADAGICVLDYVDNAEGTMVDRPDGGRFTSVVLRPRVVIRDGDDHTLAAELHHKAHAQCYVANSVNFPVRCEPTIEFSGA</sequence>
<protein>
    <recommendedName>
        <fullName evidence="3">Peroxiredoxin</fullName>
    </recommendedName>
</protein>
<evidence type="ECO:0000313" key="2">
    <source>
        <dbReference type="Proteomes" id="UP001189757"/>
    </source>
</evidence>
<dbReference type="InterPro" id="IPR003718">
    <property type="entry name" value="OsmC/Ohr_fam"/>
</dbReference>
<keyword evidence="2" id="KW-1185">Reference proteome</keyword>
<organism evidence="1 2">
    <name type="scientific">Ralstonia flaminis</name>
    <dbReference type="NCBI Taxonomy" id="3058597"/>
    <lineage>
        <taxon>Bacteria</taxon>
        <taxon>Pseudomonadati</taxon>
        <taxon>Pseudomonadota</taxon>
        <taxon>Betaproteobacteria</taxon>
        <taxon>Burkholderiales</taxon>
        <taxon>Burkholderiaceae</taxon>
        <taxon>Ralstonia</taxon>
    </lineage>
</organism>
<gene>
    <name evidence="1" type="ORF">LMG18101_04652</name>
</gene>
<dbReference type="SUPFAM" id="SSF82784">
    <property type="entry name" value="OsmC-like"/>
    <property type="match status" value="1"/>
</dbReference>
<evidence type="ECO:0000313" key="1">
    <source>
        <dbReference type="EMBL" id="CAJ0821519.1"/>
    </source>
</evidence>
<accession>A0ABN9JWH2</accession>
<dbReference type="Pfam" id="PF02566">
    <property type="entry name" value="OsmC"/>
    <property type="match status" value="1"/>
</dbReference>
<dbReference type="InterPro" id="IPR036102">
    <property type="entry name" value="OsmC/Ohrsf"/>
</dbReference>
<dbReference type="InterPro" id="IPR015946">
    <property type="entry name" value="KH_dom-like_a/b"/>
</dbReference>
<reference evidence="1 2" key="1">
    <citation type="submission" date="2023-07" db="EMBL/GenBank/DDBJ databases">
        <authorList>
            <person name="Peeters C."/>
        </authorList>
    </citation>
    <scope>NUCLEOTIDE SEQUENCE [LARGE SCALE GENOMIC DNA]</scope>
    <source>
        <strain evidence="1 2">LMG 18101</strain>
    </source>
</reference>
<proteinExistence type="predicted"/>
<dbReference type="RefSeq" id="WP_199031189.1">
    <property type="nucleotide sequence ID" value="NZ_CATZLL010000018.1"/>
</dbReference>
<name>A0ABN9JWH2_9RALS</name>
<comment type="caution">
    <text evidence="1">The sequence shown here is derived from an EMBL/GenBank/DDBJ whole genome shotgun (WGS) entry which is preliminary data.</text>
</comment>
<dbReference type="PANTHER" id="PTHR42830:SF2">
    <property type="entry name" value="OSMC_OHR FAMILY PROTEIN"/>
    <property type="match status" value="1"/>
</dbReference>
<dbReference type="PANTHER" id="PTHR42830">
    <property type="entry name" value="OSMOTICALLY INDUCIBLE FAMILY PROTEIN"/>
    <property type="match status" value="1"/>
</dbReference>